<reference evidence="1 2" key="1">
    <citation type="submission" date="2014-09" db="EMBL/GenBank/DDBJ databases">
        <authorList>
            <person name="Magalhaes I.L.F."/>
            <person name="Oliveira U."/>
            <person name="Santos F.R."/>
            <person name="Vidigal T.H.D.A."/>
            <person name="Brescovit A.D."/>
            <person name="Santos A.J."/>
        </authorList>
    </citation>
    <scope>NUCLEOTIDE SEQUENCE [LARGE SCALE GENOMIC DNA]</scope>
</reference>
<organism evidence="1 2">
    <name type="scientific">Ceraceosorus bombacis</name>
    <dbReference type="NCBI Taxonomy" id="401625"/>
    <lineage>
        <taxon>Eukaryota</taxon>
        <taxon>Fungi</taxon>
        <taxon>Dikarya</taxon>
        <taxon>Basidiomycota</taxon>
        <taxon>Ustilaginomycotina</taxon>
        <taxon>Exobasidiomycetes</taxon>
        <taxon>Ceraceosorales</taxon>
        <taxon>Ceraceosoraceae</taxon>
        <taxon>Ceraceosorus</taxon>
    </lineage>
</organism>
<sequence>MASAHSTSHTEEKAHAGFRKFYAYRCYCWDRNHDVSRRARKCIPGRRLSNLTFTTFKVLMIAHSVEE</sequence>
<evidence type="ECO:0000313" key="2">
    <source>
        <dbReference type="Proteomes" id="UP000054845"/>
    </source>
</evidence>
<proteinExistence type="predicted"/>
<name>A0A0P1BIU7_9BASI</name>
<dbReference type="Proteomes" id="UP000054845">
    <property type="component" value="Unassembled WGS sequence"/>
</dbReference>
<dbReference type="EMBL" id="CCYA01000278">
    <property type="protein sequence ID" value="CEH16268.1"/>
    <property type="molecule type" value="Genomic_DNA"/>
</dbReference>
<evidence type="ECO:0000313" key="1">
    <source>
        <dbReference type="EMBL" id="CEH16268.1"/>
    </source>
</evidence>
<dbReference type="AlphaFoldDB" id="A0A0P1BIU7"/>
<keyword evidence="2" id="KW-1185">Reference proteome</keyword>
<accession>A0A0P1BIU7</accession>
<protein>
    <submittedName>
        <fullName evidence="1">Uncharacterized protein</fullName>
    </submittedName>
</protein>